<dbReference type="AlphaFoldDB" id="A0A9P9FU44"/>
<dbReference type="EMBL" id="JAGMUV010000001">
    <property type="protein sequence ID" value="KAH7176520.1"/>
    <property type="molecule type" value="Genomic_DNA"/>
</dbReference>
<comment type="caution">
    <text evidence="1">The sequence shown here is derived from an EMBL/GenBank/DDBJ whole genome shotgun (WGS) entry which is preliminary data.</text>
</comment>
<organism evidence="1 2">
    <name type="scientific">Dactylonectria macrodidyma</name>
    <dbReference type="NCBI Taxonomy" id="307937"/>
    <lineage>
        <taxon>Eukaryota</taxon>
        <taxon>Fungi</taxon>
        <taxon>Dikarya</taxon>
        <taxon>Ascomycota</taxon>
        <taxon>Pezizomycotina</taxon>
        <taxon>Sordariomycetes</taxon>
        <taxon>Hypocreomycetidae</taxon>
        <taxon>Hypocreales</taxon>
        <taxon>Nectriaceae</taxon>
        <taxon>Dactylonectria</taxon>
    </lineage>
</organism>
<name>A0A9P9FU44_9HYPO</name>
<evidence type="ECO:0000313" key="1">
    <source>
        <dbReference type="EMBL" id="KAH7176520.1"/>
    </source>
</evidence>
<proteinExistence type="predicted"/>
<sequence length="151" mass="16532">MPPPCSTKVQVSVFLFSLSFFPFFYFPPSFEEIITRASFTLTGVAVAGTTIHPSIHPQAPSPLPAPPFPVRCAPVPCTILPNLDSYTQPLVKPASTHLQKDMRNLLHTASDSIAETAQLHRDTYIQTLSLPCLPSLTACAFAFMRADLVIF</sequence>
<protein>
    <submittedName>
        <fullName evidence="1">Uncharacterized protein</fullName>
    </submittedName>
</protein>
<evidence type="ECO:0000313" key="2">
    <source>
        <dbReference type="Proteomes" id="UP000738349"/>
    </source>
</evidence>
<gene>
    <name evidence="1" type="ORF">EDB81DRAFT_41136</name>
</gene>
<dbReference type="Proteomes" id="UP000738349">
    <property type="component" value="Unassembled WGS sequence"/>
</dbReference>
<reference evidence="1" key="1">
    <citation type="journal article" date="2021" name="Nat. Commun.">
        <title>Genetic determinants of endophytism in the Arabidopsis root mycobiome.</title>
        <authorList>
            <person name="Mesny F."/>
            <person name="Miyauchi S."/>
            <person name="Thiergart T."/>
            <person name="Pickel B."/>
            <person name="Atanasova L."/>
            <person name="Karlsson M."/>
            <person name="Huettel B."/>
            <person name="Barry K.W."/>
            <person name="Haridas S."/>
            <person name="Chen C."/>
            <person name="Bauer D."/>
            <person name="Andreopoulos W."/>
            <person name="Pangilinan J."/>
            <person name="LaButti K."/>
            <person name="Riley R."/>
            <person name="Lipzen A."/>
            <person name="Clum A."/>
            <person name="Drula E."/>
            <person name="Henrissat B."/>
            <person name="Kohler A."/>
            <person name="Grigoriev I.V."/>
            <person name="Martin F.M."/>
            <person name="Hacquard S."/>
        </authorList>
    </citation>
    <scope>NUCLEOTIDE SEQUENCE</scope>
    <source>
        <strain evidence="1">MPI-CAGE-AT-0147</strain>
    </source>
</reference>
<accession>A0A9P9FU44</accession>
<keyword evidence="2" id="KW-1185">Reference proteome</keyword>